<dbReference type="AlphaFoldDB" id="A0A6A9QKC1"/>
<gene>
    <name evidence="1" type="ORF">GC250_04530</name>
</gene>
<evidence type="ECO:0000313" key="2">
    <source>
        <dbReference type="Proteomes" id="UP000470772"/>
    </source>
</evidence>
<protein>
    <submittedName>
        <fullName evidence="1">Uncharacterized protein</fullName>
    </submittedName>
</protein>
<reference evidence="1 2" key="1">
    <citation type="submission" date="2019-10" db="EMBL/GenBank/DDBJ databases">
        <title>Sequencing and Assembly of Multiple Reported Metal-Biooxidizing Members of the Extremely Thermoacidophilic Archaeal Family Sulfolobaceae.</title>
        <authorList>
            <person name="Counts J.A."/>
            <person name="Kelly R.M."/>
        </authorList>
    </citation>
    <scope>NUCLEOTIDE SEQUENCE [LARGE SCALE GENOMIC DNA]</scope>
    <source>
        <strain evidence="1 2">DSM 6482</strain>
    </source>
</reference>
<dbReference type="Proteomes" id="UP000470772">
    <property type="component" value="Unassembled WGS sequence"/>
</dbReference>
<comment type="caution">
    <text evidence="1">The sequence shown here is derived from an EMBL/GenBank/DDBJ whole genome shotgun (WGS) entry which is preliminary data.</text>
</comment>
<name>A0A6A9QKC1_SULME</name>
<proteinExistence type="predicted"/>
<dbReference type="EMBL" id="WGGD01000005">
    <property type="protein sequence ID" value="MUN28720.1"/>
    <property type="molecule type" value="Genomic_DNA"/>
</dbReference>
<sequence length="103" mass="11899">MESKIRVIFGPAGDFGLLKALHKKIPLESCTTSLDIEFNLLYNDNPEIIINNKEYRIPFLSEFEIEDLVERLLRGEEIQDNYLQELPIINREYPPSQGVATAF</sequence>
<organism evidence="1 2">
    <name type="scientific">Sulfuracidifex metallicus DSM 6482 = JCM 9184</name>
    <dbReference type="NCBI Taxonomy" id="523847"/>
    <lineage>
        <taxon>Archaea</taxon>
        <taxon>Thermoproteota</taxon>
        <taxon>Thermoprotei</taxon>
        <taxon>Sulfolobales</taxon>
        <taxon>Sulfolobaceae</taxon>
        <taxon>Sulfuracidifex</taxon>
    </lineage>
</organism>
<dbReference type="OrthoDB" id="38163at2157"/>
<accession>A0A6A9QKC1</accession>
<evidence type="ECO:0000313" key="1">
    <source>
        <dbReference type="EMBL" id="MUN28720.1"/>
    </source>
</evidence>
<dbReference type="RefSeq" id="WP_054837717.1">
    <property type="nucleotide sequence ID" value="NZ_BBBY01000001.1"/>
</dbReference>
<keyword evidence="2" id="KW-1185">Reference proteome</keyword>